<feature type="domain" description="Flagellar protein FlgJ N-terminal" evidence="1">
    <location>
        <begin position="17"/>
        <end position="68"/>
    </location>
</feature>
<dbReference type="Proteomes" id="UP000316095">
    <property type="component" value="Unassembled WGS sequence"/>
</dbReference>
<dbReference type="AlphaFoldDB" id="A0A5C5XDF6"/>
<evidence type="ECO:0000313" key="2">
    <source>
        <dbReference type="EMBL" id="TWT59952.1"/>
    </source>
</evidence>
<organism evidence="2 3">
    <name type="scientific">Rubinisphaera italica</name>
    <dbReference type="NCBI Taxonomy" id="2527969"/>
    <lineage>
        <taxon>Bacteria</taxon>
        <taxon>Pseudomonadati</taxon>
        <taxon>Planctomycetota</taxon>
        <taxon>Planctomycetia</taxon>
        <taxon>Planctomycetales</taxon>
        <taxon>Planctomycetaceae</taxon>
        <taxon>Rubinisphaera</taxon>
    </lineage>
</organism>
<sequence>MTTKKAFQKFVASTFYKQMLKALRSTQQTVQYMDGGQAEQAFRSQLDQQISEDLAENHGAAFSDSLYESFRNNLDAKQAQAGSKINYLA</sequence>
<protein>
    <submittedName>
        <fullName evidence="2">Rod binding protein</fullName>
    </submittedName>
</protein>
<evidence type="ECO:0000259" key="1">
    <source>
        <dbReference type="Pfam" id="PF10135"/>
    </source>
</evidence>
<dbReference type="InterPro" id="IPR019301">
    <property type="entry name" value="Flagellar_prot_FlgJ_N"/>
</dbReference>
<name>A0A5C5XDF6_9PLAN</name>
<reference evidence="2 3" key="1">
    <citation type="submission" date="2019-02" db="EMBL/GenBank/DDBJ databases">
        <title>Deep-cultivation of Planctomycetes and their phenomic and genomic characterization uncovers novel biology.</title>
        <authorList>
            <person name="Wiegand S."/>
            <person name="Jogler M."/>
            <person name="Boedeker C."/>
            <person name="Pinto D."/>
            <person name="Vollmers J."/>
            <person name="Rivas-Marin E."/>
            <person name="Kohn T."/>
            <person name="Peeters S.H."/>
            <person name="Heuer A."/>
            <person name="Rast P."/>
            <person name="Oberbeckmann S."/>
            <person name="Bunk B."/>
            <person name="Jeske O."/>
            <person name="Meyerdierks A."/>
            <person name="Storesund J.E."/>
            <person name="Kallscheuer N."/>
            <person name="Luecker S."/>
            <person name="Lage O.M."/>
            <person name="Pohl T."/>
            <person name="Merkel B.J."/>
            <person name="Hornburger P."/>
            <person name="Mueller R.-W."/>
            <person name="Bruemmer F."/>
            <person name="Labrenz M."/>
            <person name="Spormann A.M."/>
            <person name="Op Den Camp H."/>
            <person name="Overmann J."/>
            <person name="Amann R."/>
            <person name="Jetten M.S.M."/>
            <person name="Mascher T."/>
            <person name="Medema M.H."/>
            <person name="Devos D.P."/>
            <person name="Kaster A.-K."/>
            <person name="Ovreas L."/>
            <person name="Rohde M."/>
            <person name="Galperin M.Y."/>
            <person name="Jogler C."/>
        </authorList>
    </citation>
    <scope>NUCLEOTIDE SEQUENCE [LARGE SCALE GENOMIC DNA]</scope>
    <source>
        <strain evidence="2 3">Pan54</strain>
    </source>
</reference>
<evidence type="ECO:0000313" key="3">
    <source>
        <dbReference type="Proteomes" id="UP000316095"/>
    </source>
</evidence>
<accession>A0A5C5XDF6</accession>
<dbReference type="EMBL" id="SJPG01000001">
    <property type="protein sequence ID" value="TWT59952.1"/>
    <property type="molecule type" value="Genomic_DNA"/>
</dbReference>
<dbReference type="RefSeq" id="WP_165441557.1">
    <property type="nucleotide sequence ID" value="NZ_SJPG01000001.1"/>
</dbReference>
<comment type="caution">
    <text evidence="2">The sequence shown here is derived from an EMBL/GenBank/DDBJ whole genome shotgun (WGS) entry which is preliminary data.</text>
</comment>
<keyword evidence="3" id="KW-1185">Reference proteome</keyword>
<dbReference type="Pfam" id="PF10135">
    <property type="entry name" value="Rod-binding"/>
    <property type="match status" value="1"/>
</dbReference>
<proteinExistence type="predicted"/>
<gene>
    <name evidence="2" type="ORF">Pan54_06630</name>
</gene>